<name>A0ABY5H279_9PSED</name>
<dbReference type="Gene3D" id="3.30.559.10">
    <property type="entry name" value="Chloramphenicol acetyltransferase-like domain"/>
    <property type="match status" value="1"/>
</dbReference>
<evidence type="ECO:0000256" key="1">
    <source>
        <dbReference type="ARBA" id="ARBA00001957"/>
    </source>
</evidence>
<dbReference type="Proteomes" id="UP001059672">
    <property type="component" value="Chromosome"/>
</dbReference>
<dbReference type="InterPro" id="IPR009081">
    <property type="entry name" value="PP-bd_ACP"/>
</dbReference>
<dbReference type="InterPro" id="IPR001242">
    <property type="entry name" value="Condensation_dom"/>
</dbReference>
<dbReference type="Gene3D" id="3.40.50.720">
    <property type="entry name" value="NAD(P)-binding Rossmann-like Domain"/>
    <property type="match status" value="1"/>
</dbReference>
<dbReference type="Pfam" id="PF00668">
    <property type="entry name" value="Condensation"/>
    <property type="match status" value="1"/>
</dbReference>
<dbReference type="Pfam" id="PF00550">
    <property type="entry name" value="PP-binding"/>
    <property type="match status" value="1"/>
</dbReference>
<evidence type="ECO:0000256" key="4">
    <source>
        <dbReference type="ARBA" id="ARBA00022598"/>
    </source>
</evidence>
<dbReference type="InterPro" id="IPR010071">
    <property type="entry name" value="AA_adenyl_dom"/>
</dbReference>
<dbReference type="InterPro" id="IPR036736">
    <property type="entry name" value="ACP-like_sf"/>
</dbReference>
<evidence type="ECO:0000256" key="3">
    <source>
        <dbReference type="ARBA" id="ARBA00022553"/>
    </source>
</evidence>
<evidence type="ECO:0000313" key="7">
    <source>
        <dbReference type="Proteomes" id="UP001059672"/>
    </source>
</evidence>
<dbReference type="Pfam" id="PF00501">
    <property type="entry name" value="AMP-binding"/>
    <property type="match status" value="1"/>
</dbReference>
<keyword evidence="3" id="KW-0597">Phosphoprotein</keyword>
<reference evidence="6" key="1">
    <citation type="submission" date="2021-04" db="EMBL/GenBank/DDBJ databases">
        <title>Oceanospirillales bacteria with DddD are important DMSP degraders in coastal seawater.</title>
        <authorList>
            <person name="Liu J."/>
        </authorList>
    </citation>
    <scope>NUCLEOTIDE SEQUENCE</scope>
    <source>
        <strain evidence="6">D13-4</strain>
    </source>
</reference>
<dbReference type="PROSITE" id="PS00012">
    <property type="entry name" value="PHOSPHOPANTETHEINE"/>
    <property type="match status" value="1"/>
</dbReference>
<dbReference type="Gene3D" id="3.40.50.980">
    <property type="match status" value="2"/>
</dbReference>
<comment type="cofactor">
    <cofactor evidence="1">
        <name>pantetheine 4'-phosphate</name>
        <dbReference type="ChEBI" id="CHEBI:47942"/>
    </cofactor>
</comment>
<dbReference type="SUPFAM" id="SSF56801">
    <property type="entry name" value="Acetyl-CoA synthetase-like"/>
    <property type="match status" value="1"/>
</dbReference>
<dbReference type="Pfam" id="PF07993">
    <property type="entry name" value="NAD_binding_4"/>
    <property type="match status" value="1"/>
</dbReference>
<dbReference type="EMBL" id="CP073346">
    <property type="protein sequence ID" value="UTW06390.1"/>
    <property type="molecule type" value="Genomic_DNA"/>
</dbReference>
<dbReference type="RefSeq" id="WP_255836967.1">
    <property type="nucleotide sequence ID" value="NZ_CP073346.1"/>
</dbReference>
<evidence type="ECO:0000259" key="5">
    <source>
        <dbReference type="PROSITE" id="PS50075"/>
    </source>
</evidence>
<dbReference type="Gene3D" id="2.30.38.10">
    <property type="entry name" value="Luciferase, Domain 3"/>
    <property type="match status" value="1"/>
</dbReference>
<gene>
    <name evidence="6" type="ORF">KDW96_14480</name>
</gene>
<dbReference type="SUPFAM" id="SSF52777">
    <property type="entry name" value="CoA-dependent acyltransferases"/>
    <property type="match status" value="2"/>
</dbReference>
<dbReference type="CDD" id="cd05930">
    <property type="entry name" value="A_NRPS"/>
    <property type="match status" value="1"/>
</dbReference>
<dbReference type="SUPFAM" id="SSF51735">
    <property type="entry name" value="NAD(P)-binding Rossmann-fold domains"/>
    <property type="match status" value="1"/>
</dbReference>
<dbReference type="InterPro" id="IPR036291">
    <property type="entry name" value="NAD(P)-bd_dom_sf"/>
</dbReference>
<dbReference type="Gene3D" id="1.10.1200.10">
    <property type="entry name" value="ACP-like"/>
    <property type="match status" value="1"/>
</dbReference>
<dbReference type="PANTHER" id="PTHR45398:SF1">
    <property type="entry name" value="ENZYME, PUTATIVE (JCVI)-RELATED"/>
    <property type="match status" value="1"/>
</dbReference>
<organism evidence="6 7">
    <name type="scientific">Pseudomonas benzenivorans</name>
    <dbReference type="NCBI Taxonomy" id="556533"/>
    <lineage>
        <taxon>Bacteria</taxon>
        <taxon>Pseudomonadati</taxon>
        <taxon>Pseudomonadota</taxon>
        <taxon>Gammaproteobacteria</taxon>
        <taxon>Pseudomonadales</taxon>
        <taxon>Pseudomonadaceae</taxon>
        <taxon>Pseudomonas</taxon>
    </lineage>
</organism>
<sequence length="1437" mass="158575">MLLDKLRELSKSSPLQPAVVAGGRSLSYFELERQSARLAGHLTQAGLPAKALVAIYTNRDINAIVALFGVLKAGAAYTFVEEDGVAEENYQRLAAIEADAVLCDSAHLQPLRDMGLPALDLRLALLAAEPGKVAATDAESTAYVLFTSGSTGRPKGVCVSHGNVAHYTQSVKRRLGVEERLNFAHVSTLAADLGNTSLFLALASGGCLHLLSVAQRKDPQAFRAYLKQQRIDFLKITPSHWNAMFPVGVALPRLQYLVFGGEALAKAVARRVVESGQVQRLFNHYGPTETTVGVTVQAVTDLAQLDALAADSIPVGRPFGQTVLCVRDEQGSFRSHSAKGELYVGGPSVAQGYRGNPQATANSFIHLERPEGTLRLYKTGDLVSLDESGLVQFLGRVDRQVKVNGYRVELEHVESVLRSVPEVEDAAVFLLEVRGRERLVAALLSSREEPPEAWLKAPLLALMPAHMVPSQMLRLPSFPRNANGKTSLAQLREQLLTTLHSHAHDAPAPDEDVEERLKTLHAVFCKHLRSKAAGLEESFFELGGDSLDAIQLIAELQELGLPVTAHGFLKNPSIRGLQRTLENHEQTAAHALQPRNLERLEQFSPAQRELLEQHLQHPDHYNQALLLKSVDKIDTAVLNAALGQLLAQHPALAVAYAQDGAGPYARHVAQDGNDVLSLSFIDGTREAEVQAHVERIAERVQQSLSLAEGRVLRVHLFKVKNGDDLLLLVAHHQAVDVISWRIIVAELTRNYSDRYFDSPTPRSPNPTTFWDWIEHLERHKAQLQGAWLQRTQARMAKLPRYYDPNNTEGEASTLWLGFSAEDSQRLLRDLVNSTGTPFHLILLAAFSLGLGRMRGEVEMAIDVESHGRVTFDDSTDVSRVVGWHTSTFPLLLELPALELADAMHAVSQAFTEVEDLGVGYGLHLAPSDERYRPSAAVCFNYLGDVDFAHDERFALTPAPYSFGRTRHPQNNRCHELKLTARVIAGHLLLDLSFPRSVEAAAMHELVRGIGSELSALAGLSPRAAQLVLEPGTRTGMITYAPRQLIAQPLRHKHREYRQVLLTGASGFIGIYALKELIFQSEAHIHCLVRPRQGVSAQARLEALFAWYFPGIRLEGFRERFSVHEGDVCADRLGLPESLYQQLGQQVDAIYHFAADTRLFGTADEFARSNVQSVRACIEFALLQRSKDLHYMSTLAVSGVNAKDEPAFFSEDSLDIAQEFQNNYEQSKYSAERLLNAFRLQGNNGFIYRSGNVSGESRSARFQINAKDNRLVQFLAACVKVGQLPTCLGEPVTLSPVDEVAAGIVAISLDARSAPATYHVDSVHEVTMERLFAALERAGFDFQRGAHDDFASLFRALGSVDDPDVLLGKFWASRKPRNIKYCNDRTLRTLARLGHDFTAPSDDWLDAFVGLLKQENVFAQGSRSHTPVETPRALQRQV</sequence>
<dbReference type="InterPro" id="IPR023213">
    <property type="entry name" value="CAT-like_dom_sf"/>
</dbReference>
<dbReference type="Gene3D" id="3.30.300.30">
    <property type="match status" value="1"/>
</dbReference>
<protein>
    <submittedName>
        <fullName evidence="6">Amino acid adenylation domain-containing protein</fullName>
    </submittedName>
</protein>
<dbReference type="NCBIfam" id="TIGR01733">
    <property type="entry name" value="AA-adenyl-dom"/>
    <property type="match status" value="1"/>
</dbReference>
<dbReference type="PANTHER" id="PTHR45398">
    <property type="match status" value="1"/>
</dbReference>
<dbReference type="InterPro" id="IPR006162">
    <property type="entry name" value="Ppantetheine_attach_site"/>
</dbReference>
<evidence type="ECO:0000256" key="2">
    <source>
        <dbReference type="ARBA" id="ARBA00022450"/>
    </source>
</evidence>
<dbReference type="PIRSF" id="PIRSF001617">
    <property type="entry name" value="Alpha-AR"/>
    <property type="match status" value="1"/>
</dbReference>
<accession>A0ABY5H279</accession>
<evidence type="ECO:0000313" key="6">
    <source>
        <dbReference type="EMBL" id="UTW06390.1"/>
    </source>
</evidence>
<dbReference type="PROSITE" id="PS00455">
    <property type="entry name" value="AMP_BINDING"/>
    <property type="match status" value="1"/>
</dbReference>
<dbReference type="InterPro" id="IPR013120">
    <property type="entry name" value="FAR_NAD-bd"/>
</dbReference>
<dbReference type="Gene3D" id="3.30.559.30">
    <property type="entry name" value="Nonribosomal peptide synthetase, condensation domain"/>
    <property type="match status" value="1"/>
</dbReference>
<keyword evidence="2" id="KW-0596">Phosphopantetheine</keyword>
<dbReference type="InterPro" id="IPR000873">
    <property type="entry name" value="AMP-dep_synth/lig_dom"/>
</dbReference>
<proteinExistence type="predicted"/>
<dbReference type="SUPFAM" id="SSF47336">
    <property type="entry name" value="ACP-like"/>
    <property type="match status" value="1"/>
</dbReference>
<feature type="domain" description="Carrier" evidence="5">
    <location>
        <begin position="511"/>
        <end position="585"/>
    </location>
</feature>
<dbReference type="PROSITE" id="PS50075">
    <property type="entry name" value="CARRIER"/>
    <property type="match status" value="1"/>
</dbReference>
<dbReference type="InterPro" id="IPR020845">
    <property type="entry name" value="AMP-binding_CS"/>
</dbReference>
<keyword evidence="4" id="KW-0436">Ligase</keyword>
<dbReference type="InterPro" id="IPR045851">
    <property type="entry name" value="AMP-bd_C_sf"/>
</dbReference>
<keyword evidence="7" id="KW-1185">Reference proteome</keyword>